<evidence type="ECO:0000256" key="5">
    <source>
        <dbReference type="SAM" id="MobiDB-lite"/>
    </source>
</evidence>
<dbReference type="NCBIfam" id="TIGR00756">
    <property type="entry name" value="PPR"/>
    <property type="match status" value="1"/>
</dbReference>
<feature type="region of interest" description="Disordered" evidence="5">
    <location>
        <begin position="601"/>
        <end position="627"/>
    </location>
</feature>
<protein>
    <recommendedName>
        <fullName evidence="6">Carrier domain-containing protein</fullName>
    </recommendedName>
</protein>
<proteinExistence type="predicted"/>
<dbReference type="EMBL" id="CAJNIZ010042704">
    <property type="protein sequence ID" value="CAE7633457.1"/>
    <property type="molecule type" value="Genomic_DNA"/>
</dbReference>
<dbReference type="InterPro" id="IPR033443">
    <property type="entry name" value="PROP1-like_PPR_dom"/>
</dbReference>
<dbReference type="PANTHER" id="PTHR47447:SF17">
    <property type="entry name" value="OS12G0638900 PROTEIN"/>
    <property type="match status" value="1"/>
</dbReference>
<dbReference type="InterPro" id="IPR011990">
    <property type="entry name" value="TPR-like_helical_dom_sf"/>
</dbReference>
<evidence type="ECO:0000256" key="3">
    <source>
        <dbReference type="ARBA" id="ARBA00022737"/>
    </source>
</evidence>
<feature type="compositionally biased region" description="Low complexity" evidence="5">
    <location>
        <begin position="781"/>
        <end position="811"/>
    </location>
</feature>
<organism evidence="7 8">
    <name type="scientific">Symbiodinium pilosum</name>
    <name type="common">Dinoflagellate</name>
    <dbReference type="NCBI Taxonomy" id="2952"/>
    <lineage>
        <taxon>Eukaryota</taxon>
        <taxon>Sar</taxon>
        <taxon>Alveolata</taxon>
        <taxon>Dinophyceae</taxon>
        <taxon>Suessiales</taxon>
        <taxon>Symbiodiniaceae</taxon>
        <taxon>Symbiodinium</taxon>
    </lineage>
</organism>
<feature type="compositionally biased region" description="Basic and acidic residues" evidence="5">
    <location>
        <begin position="456"/>
        <end position="475"/>
    </location>
</feature>
<feature type="region of interest" description="Disordered" evidence="5">
    <location>
        <begin position="696"/>
        <end position="823"/>
    </location>
</feature>
<dbReference type="OrthoDB" id="185373at2759"/>
<dbReference type="PROSITE" id="PS50075">
    <property type="entry name" value="CARRIER"/>
    <property type="match status" value="1"/>
</dbReference>
<dbReference type="Gene3D" id="1.10.1200.10">
    <property type="entry name" value="ACP-like"/>
    <property type="match status" value="1"/>
</dbReference>
<dbReference type="SUPFAM" id="SSF48452">
    <property type="entry name" value="TPR-like"/>
    <property type="match status" value="1"/>
</dbReference>
<keyword evidence="1" id="KW-0596">Phosphopantetheine</keyword>
<gene>
    <name evidence="7" type="ORF">SPIL2461_LOCUS16651</name>
</gene>
<keyword evidence="3" id="KW-0677">Repeat</keyword>
<dbReference type="InterPro" id="IPR002885">
    <property type="entry name" value="PPR_rpt"/>
</dbReference>
<dbReference type="InterPro" id="IPR036736">
    <property type="entry name" value="ACP-like_sf"/>
</dbReference>
<feature type="repeat" description="PPR" evidence="4">
    <location>
        <begin position="871"/>
        <end position="905"/>
    </location>
</feature>
<evidence type="ECO:0000313" key="8">
    <source>
        <dbReference type="Proteomes" id="UP000649617"/>
    </source>
</evidence>
<dbReference type="GO" id="GO:0031177">
    <property type="term" value="F:phosphopantetheine binding"/>
    <property type="evidence" value="ECO:0007669"/>
    <property type="project" value="InterPro"/>
</dbReference>
<dbReference type="Proteomes" id="UP000649617">
    <property type="component" value="Unassembled WGS sequence"/>
</dbReference>
<reference evidence="7" key="1">
    <citation type="submission" date="2021-02" db="EMBL/GenBank/DDBJ databases">
        <authorList>
            <person name="Dougan E. K."/>
            <person name="Rhodes N."/>
            <person name="Thang M."/>
            <person name="Chan C."/>
        </authorList>
    </citation>
    <scope>NUCLEOTIDE SEQUENCE</scope>
</reference>
<dbReference type="InterPro" id="IPR020806">
    <property type="entry name" value="PKS_PP-bd"/>
</dbReference>
<evidence type="ECO:0000256" key="4">
    <source>
        <dbReference type="PROSITE-ProRule" id="PRU00708"/>
    </source>
</evidence>
<evidence type="ECO:0000259" key="6">
    <source>
        <dbReference type="PROSITE" id="PS50075"/>
    </source>
</evidence>
<evidence type="ECO:0000256" key="2">
    <source>
        <dbReference type="ARBA" id="ARBA00022553"/>
    </source>
</evidence>
<dbReference type="Pfam" id="PF17177">
    <property type="entry name" value="PPR_long"/>
    <property type="match status" value="1"/>
</dbReference>
<dbReference type="InterPro" id="IPR009081">
    <property type="entry name" value="PP-bd_ACP"/>
</dbReference>
<dbReference type="Gene3D" id="1.25.40.10">
    <property type="entry name" value="Tetratricopeptide repeat domain"/>
    <property type="match status" value="3"/>
</dbReference>
<feature type="repeat" description="PPR" evidence="4">
    <location>
        <begin position="941"/>
        <end position="975"/>
    </location>
</feature>
<sequence>MRVDFLLITLEQETWQEQGAGSHRQLEATRLACAGHLALDNPSNAQRLARELLRLAQVEAAPKVLARATTLFASVQLAAGNLDSETGALSLAEQATRLCRESGDLQAEAKAVLMLLQATRRKLEKAPLSGQDGAKRTCLQAMQIAFRLAELQTGLQLAVELLEHLAEVMGTCGTASEALPLATRLRAVCEEDASLHAPVLATTAGIMFKSSRWNECCTFAQDAARLFEESGKQHPAACALSLVAQAQMKLKKCSASRQNARRARRRFGEAGDHEQEIRLRLVVVRACLAKDERGNRQQRDAFREAQEAMKMAAELGKPDLMVSTLAAYAMACYEMDQHDTWFYGAKASEKLEQYANAKRYVEKALELEAAIETAGIPEQGIISEAEAADMFSECRTLSDSLQRKLLFTRATAPLLAQEKWQQDENRRAPNSQRGGFFTASGFKCPACGGARQPTNRSDRKSTAETKHEVKREAARPAKPAVQGGFLNRAMQREEDAPLQRRIQQITGQLLGLDWQTIEGDVPLSDIGLSSGAAVMLRDELQADVRGIKLPPTLFFDYPTINEVHPKGLVVTRCPAPSLDDKLPAPSKATLVAAFQVPLEASPRKKGKKHRHSTDLEDLPPPAAPDLPAVPRFGQRQAQRLAQRPVAALPRTPQFFVRFGPPMTAEDLTHDAPSVLVESRKLIDDVLERRDKLQSAPDYVAPDTPFWRVPAKTRNKRGPKWDFQPEEEEAPQDQAEAAEQLKGILDLHSEEKLGPTPGGRRRSEPLSPSNATSKLVRLGDQAAAAPAEAAESTEGSSSQPEAAASSSEPEPSVRQPSKRPEESLITSLRQKAAEYARTGVDPELVESLSEALQHHPGTERDFEALVLEGRASVSTINELIRAQGLQGRMADAMQTHDTMKLHGYAPDSETFVSLLAGAAQQEDAALARRLYLKMREQLITATPKVYATLMQAHVRAGDTASGYALLRKMEDESIQPDVVVHTVLINGLVNEGRIERAWEEFHAARTWKLIQPDEVLFTVMIKACAIMQEAERALNLLDDLRTCGLYPTDITYGEIIHAVSTTTDHAKKAFDFYRQMQAEDLPISAFVFEHLLEACRQLGDAKRARNIVEEMGEHNVVLSPAMYCSLVGVFATAMRRPHIADVERLQNLRHASGQVLSMICII</sequence>
<keyword evidence="2" id="KW-0597">Phosphoprotein</keyword>
<feature type="domain" description="Carrier" evidence="6">
    <location>
        <begin position="493"/>
        <end position="571"/>
    </location>
</feature>
<accession>A0A812VJ89</accession>
<dbReference type="SMART" id="SM00823">
    <property type="entry name" value="PKS_PP"/>
    <property type="match status" value="1"/>
</dbReference>
<comment type="caution">
    <text evidence="7">The sequence shown here is derived from an EMBL/GenBank/DDBJ whole genome shotgun (WGS) entry which is preliminary data.</text>
</comment>
<evidence type="ECO:0000256" key="1">
    <source>
        <dbReference type="ARBA" id="ARBA00022450"/>
    </source>
</evidence>
<dbReference type="PANTHER" id="PTHR47447">
    <property type="entry name" value="OS03G0856100 PROTEIN"/>
    <property type="match status" value="1"/>
</dbReference>
<evidence type="ECO:0000313" key="7">
    <source>
        <dbReference type="EMBL" id="CAE7633457.1"/>
    </source>
</evidence>
<name>A0A812VJ89_SYMPI</name>
<dbReference type="SUPFAM" id="SSF47336">
    <property type="entry name" value="ACP-like"/>
    <property type="match status" value="1"/>
</dbReference>
<feature type="repeat" description="PPR" evidence="4">
    <location>
        <begin position="1012"/>
        <end position="1046"/>
    </location>
</feature>
<dbReference type="AlphaFoldDB" id="A0A812VJ89"/>
<dbReference type="PROSITE" id="PS51375">
    <property type="entry name" value="PPR"/>
    <property type="match status" value="3"/>
</dbReference>
<dbReference type="Pfam" id="PF00550">
    <property type="entry name" value="PP-binding"/>
    <property type="match status" value="1"/>
</dbReference>
<keyword evidence="8" id="KW-1185">Reference proteome</keyword>
<feature type="region of interest" description="Disordered" evidence="5">
    <location>
        <begin position="447"/>
        <end position="477"/>
    </location>
</feature>